<accession>A0A0F7DBD9</accession>
<dbReference type="Pfam" id="PF00781">
    <property type="entry name" value="DAGK_cat"/>
    <property type="match status" value="1"/>
</dbReference>
<dbReference type="KEGG" id="gah:GAH_01800"/>
<dbReference type="InterPro" id="IPR017438">
    <property type="entry name" value="ATP-NAD_kinase_N"/>
</dbReference>
<dbReference type="GeneID" id="24804367"/>
<evidence type="ECO:0000313" key="3">
    <source>
        <dbReference type="Proteomes" id="UP000034723"/>
    </source>
</evidence>
<dbReference type="HOGENOM" id="CLU_929381_0_0_2"/>
<dbReference type="GO" id="GO:0016301">
    <property type="term" value="F:kinase activity"/>
    <property type="evidence" value="ECO:0007669"/>
    <property type="project" value="InterPro"/>
</dbReference>
<feature type="domain" description="DAGKc" evidence="1">
    <location>
        <begin position="1"/>
        <end position="100"/>
    </location>
</feature>
<dbReference type="Gene3D" id="3.40.50.10330">
    <property type="entry name" value="Probable inorganic polyphosphate/atp-NAD kinase, domain 1"/>
    <property type="match status" value="1"/>
</dbReference>
<reference evidence="2 3" key="1">
    <citation type="submission" date="2015-04" db="EMBL/GenBank/DDBJ databases">
        <title>The complete genome sequence of the hyperthermophilic, obligate iron-reducing archaeon Geoglobus ahangari strain 234T.</title>
        <authorList>
            <person name="Manzella M.P."/>
            <person name="Holmes D.E."/>
            <person name="Rocheleau J.M."/>
            <person name="Chung A."/>
            <person name="Reguera G."/>
            <person name="Kashefi K."/>
        </authorList>
    </citation>
    <scope>NUCLEOTIDE SEQUENCE [LARGE SCALE GENOMIC DNA]</scope>
    <source>
        <strain evidence="2 3">234</strain>
    </source>
</reference>
<dbReference type="EMBL" id="CP011267">
    <property type="protein sequence ID" value="AKG90921.1"/>
    <property type="molecule type" value="Genomic_DNA"/>
</dbReference>
<dbReference type="OrthoDB" id="45424at2157"/>
<organism evidence="2 3">
    <name type="scientific">Geoglobus ahangari</name>
    <dbReference type="NCBI Taxonomy" id="113653"/>
    <lineage>
        <taxon>Archaea</taxon>
        <taxon>Methanobacteriati</taxon>
        <taxon>Methanobacteriota</taxon>
        <taxon>Archaeoglobi</taxon>
        <taxon>Archaeoglobales</taxon>
        <taxon>Archaeoglobaceae</taxon>
        <taxon>Geoglobus</taxon>
    </lineage>
</organism>
<gene>
    <name evidence="2" type="ORF">GAH_01800</name>
</gene>
<dbReference type="InterPro" id="IPR039065">
    <property type="entry name" value="AcoX-like"/>
</dbReference>
<keyword evidence="3" id="KW-1185">Reference proteome</keyword>
<evidence type="ECO:0000259" key="1">
    <source>
        <dbReference type="PROSITE" id="PS50146"/>
    </source>
</evidence>
<dbReference type="InterPro" id="IPR001206">
    <property type="entry name" value="Diacylglycerol_kinase_cat_dom"/>
</dbReference>
<protein>
    <recommendedName>
        <fullName evidence="1">DAGKc domain-containing protein</fullName>
    </recommendedName>
</protein>
<proteinExistence type="predicted"/>
<sequence>MRVGVVVNPRAGRGADAELVRSVVERLRPERVLAGQDDLGARYLDSSEIIEVERTFDRHDTVRLVKAMDGLVDVIVVFGGDGTMSDAASAFPETPLLCIGTGTTNVSPLLCPPDFDPSTLVEVPFSGLYVREFERVAFNDVVAGPTILATVDGKIREVDALAYMHGEVKLGNPSKFYARVSAEGRTLEGVYGNIFISMLDSRYLGKGISGGASISAFVGFSCLIACLSHTVVVGSMSKESLRSIEPIKTETLSFDSSAKMYAETVISADGNPFTHSQEVEVVYKKDVVRVLKPRRP</sequence>
<name>A0A0F7DBD9_9EURY</name>
<dbReference type="PANTHER" id="PTHR40697">
    <property type="entry name" value="ACETOIN CATABOLISM PROTEIN X"/>
    <property type="match status" value="1"/>
</dbReference>
<evidence type="ECO:0000313" key="2">
    <source>
        <dbReference type="EMBL" id="AKG90921.1"/>
    </source>
</evidence>
<dbReference type="AlphaFoldDB" id="A0A0F7DBD9"/>
<dbReference type="PROSITE" id="PS50146">
    <property type="entry name" value="DAGK"/>
    <property type="match status" value="1"/>
</dbReference>
<dbReference type="InParanoid" id="A0A0F7DBD9"/>
<dbReference type="SUPFAM" id="SSF111331">
    <property type="entry name" value="NAD kinase/diacylglycerol kinase-like"/>
    <property type="match status" value="1"/>
</dbReference>
<dbReference type="STRING" id="113653.GAH_01800"/>
<dbReference type="InterPro" id="IPR016064">
    <property type="entry name" value="NAD/diacylglycerol_kinase_sf"/>
</dbReference>
<dbReference type="PANTHER" id="PTHR40697:SF2">
    <property type="entry name" value="ATP-NAD KINASE-RELATED"/>
    <property type="match status" value="1"/>
</dbReference>
<dbReference type="Proteomes" id="UP000034723">
    <property type="component" value="Chromosome"/>
</dbReference>
<dbReference type="RefSeq" id="WP_048096228.1">
    <property type="nucleotide sequence ID" value="NZ_CP011267.1"/>
</dbReference>